<keyword evidence="5" id="KW-0460">Magnesium</keyword>
<keyword evidence="5" id="KW-0800">Toxin</keyword>
<protein>
    <recommendedName>
        <fullName evidence="5">Ribonuclease VapC</fullName>
        <shortName evidence="5">RNase VapC</shortName>
        <ecNumber evidence="5">3.1.-.-</ecNumber>
    </recommendedName>
    <alternativeName>
        <fullName evidence="5">Toxin VapC</fullName>
    </alternativeName>
</protein>
<dbReference type="GO" id="GO:0004540">
    <property type="term" value="F:RNA nuclease activity"/>
    <property type="evidence" value="ECO:0007669"/>
    <property type="project" value="InterPro"/>
</dbReference>
<dbReference type="HAMAP" id="MF_00265">
    <property type="entry name" value="VapC_Nob1"/>
    <property type="match status" value="1"/>
</dbReference>
<feature type="domain" description="PIN" evidence="6">
    <location>
        <begin position="4"/>
        <end position="130"/>
    </location>
</feature>
<comment type="function">
    <text evidence="5">Toxic component of a toxin-antitoxin (TA) system. An RNase.</text>
</comment>
<evidence type="ECO:0000256" key="4">
    <source>
        <dbReference type="ARBA" id="ARBA00022801"/>
    </source>
</evidence>
<dbReference type="OrthoDB" id="7204339at2"/>
<evidence type="ECO:0000256" key="1">
    <source>
        <dbReference type="ARBA" id="ARBA00022649"/>
    </source>
</evidence>
<dbReference type="EMBL" id="BANC01000161">
    <property type="protein sequence ID" value="GAN82132.1"/>
    <property type="molecule type" value="Genomic_DNA"/>
</dbReference>
<organism evidence="7 8">
    <name type="scientific">Acidocella aminolytica 101 = DSM 11237</name>
    <dbReference type="NCBI Taxonomy" id="1120923"/>
    <lineage>
        <taxon>Bacteria</taxon>
        <taxon>Pseudomonadati</taxon>
        <taxon>Pseudomonadota</taxon>
        <taxon>Alphaproteobacteria</taxon>
        <taxon>Acetobacterales</taxon>
        <taxon>Acidocellaceae</taxon>
        <taxon>Acidocella</taxon>
    </lineage>
</organism>
<keyword evidence="3 5" id="KW-0479">Metal-binding</keyword>
<dbReference type="InterPro" id="IPR029060">
    <property type="entry name" value="PIN-like_dom_sf"/>
</dbReference>
<evidence type="ECO:0000313" key="7">
    <source>
        <dbReference type="EMBL" id="GAN82132.1"/>
    </source>
</evidence>
<accession>A0A0D6PKE9</accession>
<comment type="cofactor">
    <cofactor evidence="5">
        <name>Mg(2+)</name>
        <dbReference type="ChEBI" id="CHEBI:18420"/>
    </cofactor>
</comment>
<comment type="caution">
    <text evidence="7">The sequence shown here is derived from an EMBL/GenBank/DDBJ whole genome shotgun (WGS) entry which is preliminary data.</text>
</comment>
<keyword evidence="1 5" id="KW-1277">Toxin-antitoxin system</keyword>
<evidence type="ECO:0000256" key="5">
    <source>
        <dbReference type="HAMAP-Rule" id="MF_00265"/>
    </source>
</evidence>
<dbReference type="GO" id="GO:0090729">
    <property type="term" value="F:toxin activity"/>
    <property type="evidence" value="ECO:0007669"/>
    <property type="project" value="UniProtKB-KW"/>
</dbReference>
<name>A0A0D6PKE9_9PROT</name>
<keyword evidence="4 5" id="KW-0378">Hydrolase</keyword>
<dbReference type="CDD" id="cd09874">
    <property type="entry name" value="PIN_MT3492-like"/>
    <property type="match status" value="1"/>
</dbReference>
<dbReference type="EC" id="3.1.-.-" evidence="5"/>
<evidence type="ECO:0000259" key="6">
    <source>
        <dbReference type="Pfam" id="PF01850"/>
    </source>
</evidence>
<proteinExistence type="inferred from homology"/>
<evidence type="ECO:0000256" key="3">
    <source>
        <dbReference type="ARBA" id="ARBA00022723"/>
    </source>
</evidence>
<dbReference type="Pfam" id="PF01850">
    <property type="entry name" value="PIN"/>
    <property type="match status" value="1"/>
</dbReference>
<dbReference type="Proteomes" id="UP000032668">
    <property type="component" value="Unassembled WGS sequence"/>
</dbReference>
<sequence length="141" mass="15091">MSLYLDTSLLVAALTNEAETPRMQAWLTAQQAGDLAISDWVVTEFSAALSIKLRTGQLQPAHRADALALFTQLAAESFRHLAVNGLQFRTAARFADQYTLGLRAGDALHLAICADHGATLCTLDRRLGEAGAALGVKTLLL</sequence>
<dbReference type="GO" id="GO:0016787">
    <property type="term" value="F:hydrolase activity"/>
    <property type="evidence" value="ECO:0007669"/>
    <property type="project" value="UniProtKB-KW"/>
</dbReference>
<dbReference type="STRING" id="1120923.SAMN02746095_03808"/>
<keyword evidence="2 5" id="KW-0540">Nuclease</keyword>
<evidence type="ECO:0000256" key="2">
    <source>
        <dbReference type="ARBA" id="ARBA00022722"/>
    </source>
</evidence>
<comment type="similarity">
    <text evidence="5">Belongs to the PINc/VapC protein family.</text>
</comment>
<dbReference type="InterPro" id="IPR022907">
    <property type="entry name" value="VapC_family"/>
</dbReference>
<dbReference type="RefSeq" id="WP_048880521.1">
    <property type="nucleotide sequence ID" value="NZ_BANC01000161.1"/>
</dbReference>
<feature type="binding site" evidence="5">
    <location>
        <position position="6"/>
    </location>
    <ligand>
        <name>Mg(2+)</name>
        <dbReference type="ChEBI" id="CHEBI:18420"/>
    </ligand>
</feature>
<gene>
    <name evidence="5" type="primary">vapC</name>
    <name evidence="7" type="ORF">Aam_164_004</name>
</gene>
<feature type="binding site" evidence="5">
    <location>
        <position position="106"/>
    </location>
    <ligand>
        <name>Mg(2+)</name>
        <dbReference type="ChEBI" id="CHEBI:18420"/>
    </ligand>
</feature>
<keyword evidence="8" id="KW-1185">Reference proteome</keyword>
<dbReference type="InterPro" id="IPR002716">
    <property type="entry name" value="PIN_dom"/>
</dbReference>
<dbReference type="AlphaFoldDB" id="A0A0D6PKE9"/>
<evidence type="ECO:0000313" key="8">
    <source>
        <dbReference type="Proteomes" id="UP000032668"/>
    </source>
</evidence>
<dbReference type="GO" id="GO:0000287">
    <property type="term" value="F:magnesium ion binding"/>
    <property type="evidence" value="ECO:0007669"/>
    <property type="project" value="UniProtKB-UniRule"/>
</dbReference>
<dbReference type="SUPFAM" id="SSF88723">
    <property type="entry name" value="PIN domain-like"/>
    <property type="match status" value="1"/>
</dbReference>
<reference evidence="7 8" key="1">
    <citation type="submission" date="2012-11" db="EMBL/GenBank/DDBJ databases">
        <title>Whole genome sequence of Acidocella aminolytica 101 = DSM 11237.</title>
        <authorList>
            <person name="Azuma Y."/>
            <person name="Higashiura N."/>
            <person name="Hirakawa H."/>
            <person name="Matsushita K."/>
        </authorList>
    </citation>
    <scope>NUCLEOTIDE SEQUENCE [LARGE SCALE GENOMIC DNA]</scope>
    <source>
        <strain evidence="8">101 / DSM 11237</strain>
    </source>
</reference>
<dbReference type="Gene3D" id="3.40.50.1010">
    <property type="entry name" value="5'-nuclease"/>
    <property type="match status" value="1"/>
</dbReference>